<dbReference type="EMBL" id="CP002218">
    <property type="protein sequence ID" value="ADN61501.1"/>
    <property type="molecule type" value="Genomic_DNA"/>
</dbReference>
<dbReference type="STRING" id="640512.BC1003_5583"/>
<evidence type="ECO:0000313" key="1">
    <source>
        <dbReference type="EMBL" id="ADN61501.1"/>
    </source>
</evidence>
<dbReference type="KEGG" id="bgf:BC1003_5583"/>
<reference evidence="1" key="1">
    <citation type="submission" date="2010-09" db="EMBL/GenBank/DDBJ databases">
        <title>Complete sequence of chromosome2 of Burkholderia sp. CCGE1003.</title>
        <authorList>
            <consortium name="US DOE Joint Genome Institute"/>
            <person name="Lucas S."/>
            <person name="Copeland A."/>
            <person name="Lapidus A."/>
            <person name="Cheng J.-F."/>
            <person name="Bruce D."/>
            <person name="Goodwin L."/>
            <person name="Pitluck S."/>
            <person name="Daligault H."/>
            <person name="Davenport K."/>
            <person name="Detter J.C."/>
            <person name="Han C."/>
            <person name="Tapia R."/>
            <person name="Land M."/>
            <person name="Hauser L."/>
            <person name="Jeffries C."/>
            <person name="Kyrpides N."/>
            <person name="Ivanova N."/>
            <person name="Ovchinnikova G."/>
            <person name="Martinez-Romero E."/>
            <person name="Rogel M.A."/>
            <person name="Auchtung J."/>
            <person name="Tiedje J.M."/>
            <person name="Woyke T."/>
        </authorList>
    </citation>
    <scope>NUCLEOTIDE SEQUENCE</scope>
    <source>
        <strain evidence="1">CCGE1003</strain>
    </source>
</reference>
<dbReference type="AlphaFoldDB" id="E1TFN7"/>
<accession>E1TFN7</accession>
<organism evidence="1">
    <name type="scientific">Burkholderia sp. (strain CCGE1003)</name>
    <dbReference type="NCBI Taxonomy" id="640512"/>
    <lineage>
        <taxon>Bacteria</taxon>
        <taxon>Pseudomonadati</taxon>
        <taxon>Pseudomonadota</taxon>
        <taxon>Betaproteobacteria</taxon>
        <taxon>Burkholderiales</taxon>
        <taxon>Burkholderiaceae</taxon>
        <taxon>Burkholderia</taxon>
    </lineage>
</organism>
<dbReference type="OrthoDB" id="9132218at2"/>
<protein>
    <submittedName>
        <fullName evidence="1">Uncharacterized protein</fullName>
    </submittedName>
</protein>
<proteinExistence type="predicted"/>
<gene>
    <name evidence="1" type="ordered locus">BC1003_5583</name>
</gene>
<dbReference type="HOGENOM" id="CLU_2664102_0_0_4"/>
<name>E1TFN7_BURSG</name>
<sequence length="75" mass="8764">MMNDDDAAHSRAMWNEMTVLHTSVCAIRKAQGKRNPSDCEADTAEYEKVVNEYVDDLECAMRIAWWDNWVNNLQR</sequence>